<feature type="compositionally biased region" description="Polar residues" evidence="1">
    <location>
        <begin position="46"/>
        <end position="58"/>
    </location>
</feature>
<evidence type="ECO:0000256" key="1">
    <source>
        <dbReference type="SAM" id="MobiDB-lite"/>
    </source>
</evidence>
<sequence length="1896" mass="211057">MPAPIVAQLQALLGQLEQLDLQDPSQELQQALTAAAEATQAHISHHSNTTIPSPSSLLSREDQVPSLTHTANVVSSETSPAHLSVDAAPSIEFQSSTGPRPAHVPFPSIKVDIGTSQPSQSTYLRAPEFRQFGMPPLRNLIALEPPLHLFVWPASSSSKAGKPVLDKLVPPPPAPPPVAGCYPQAPEYVLNTEIDHSYRRGWRYAAPFFSHDRAQETERMLDIQIPPNVNPTHFDLDSRAFVCEPIPGMVKVPLGVPIVHHVDGDPKRAVTAVCVHSLKTLEEYEEGSRIEELQLIPRLMELTWGREKTETDPGVPGIFALEGMKRNLRSKNIDLSKLAHGDGSFNLASTHGEGEGHGHFSPAVQTNTPEAARIIEEVLQILHQLYRLIMPLSISRFEWEMMEHEGYENNIIAFGGLEPGPSSTQLNSSSAANVFDLNLPEREAEGDAGVSTAPPSPINPAESTSSSNTAHGSKSPAEFQNRLINLVDLLISRLKSADNLDTSIGPQGRQHMDPQDAPAWFTLFVLMLRLPKGSDMGTFLWMRTAVYLREMDQYILFAVFKGQDIHTGTAPTYVKQRKEAMEQFKTDLVYLFTQFGIQVRAAYVAYPSNTATSRSAQIMYTPSLGFVDRPADIRSEIRQYYLTHGDTVLGDSYARANRIAREGAYAVKNYFLQARIDLGQSVDDILAKATYTDENGIVQHLDPVPINVEDDRAYDILCLYRRYFAWWMDVISTYSLGLTKPQFIKRQEAVKQAIAGFGQRPKVLPTERQLVSKPRPTTFTSNQVELIDRIISRELHGSEAMWRVVLQGSSSEILVSEKTQWLIEPSNAAKCLQFYHRHGTGTRSIADEVQHPGSSQSESAQSSHEQIGIQSDVAHGNNGDQEEEDEAAELIVAALGLGNTQNDTGANQSSIVAGHRQCPSILNRNANGTEGNGIFHAASEHEEDNCFEVERIIDWRDQWDGTRQWRVRWAGFDASHDMWLGAEDLREAQTVLDEYNTQNNLPSVDFSSLSVDSPFASPTPSAASSDDEFIPLNGDAQLWRSRRVEKQLNAAAAEEESQPVLNIGYFDKLLDLETLRTDCQEVEYTRSLLMRPSELKKAAESAQAIAERIVDQIERQNDLSTQMYFELSATDSAWGSRLANLTLACMADIGTTLPDLIMRAEIADLVSRGSYGQICRSLIAVYQWLVHLGPSLAEQLTKIRRAEGAEALAKQFPELSPMVEHVLAHVQEHREWQRQVKELKSKPRKPTGPRGRPRTRRVGERATPISEASTSAPAPRHPDTRIPKPTTYSHAPADLWGILPAPATTKIRLEPLSISQSLEDDEQVYEAVAKLICKLWDNHLVLKPMLYVDTALNPVERKRRSELQGVRDRCITRGAILQCLCDSFGDGLFVSKSIRTFLHRPCKLFPKNIARDSHFARAIEGDEVGTLRALDNHLAACIVQEPELIPTCAKLAELVHKGILSLKLQDVLTDDEYDDPQAFLLSERFAKLTTTSSGASKRRQGRPVANVPPTLKTLMPDKPMFGVAAIIIREALSKQRQQTPTADMTLFRRLLTGHYPTTGNVTKCDHDQMNPIRAELEGFQWLKRVLPIPHLTTETGLYSLLAFMSTGQGSSTQDFLSQMEARPNKMHFTTVTECVEAFTVVENKNCMLPEAQKIKCCNPAIYGTANGWYSLTPSLSLGHGKYKPLTMLEKFTPQFSVELGRSYKALLGPLARQSPAETDAPRIRWEDALRWIVGTSLRGFRSGLAPLQFANNLVLADIATPPSAQSMAQWIYLNKGYGAYAGLKVLGFNLPDNASPTAVRAAFFCFYCWLEHFLSDADKKVLHFGTIFTEHLLCKVGRWKNRLQTMAKIDLSAKAREVFEEESWVKGENLLDHTKWPIPAAGRYDVSIFKSIVEKG</sequence>
<feature type="compositionally biased region" description="Polar residues" evidence="1">
    <location>
        <begin position="461"/>
        <end position="472"/>
    </location>
</feature>
<name>A0A8H6Z7T5_9AGAR</name>
<keyword evidence="4" id="KW-1185">Reference proteome</keyword>
<feature type="region of interest" description="Disordered" evidence="1">
    <location>
        <begin position="444"/>
        <end position="475"/>
    </location>
</feature>
<protein>
    <recommendedName>
        <fullName evidence="2">Chromo domain-containing protein</fullName>
    </recommendedName>
</protein>
<feature type="compositionally biased region" description="Low complexity" evidence="1">
    <location>
        <begin position="854"/>
        <end position="866"/>
    </location>
</feature>
<proteinExistence type="predicted"/>
<evidence type="ECO:0000259" key="2">
    <source>
        <dbReference type="PROSITE" id="PS50013"/>
    </source>
</evidence>
<comment type="caution">
    <text evidence="3">The sequence shown here is derived from an EMBL/GenBank/DDBJ whole genome shotgun (WGS) entry which is preliminary data.</text>
</comment>
<accession>A0A8H6Z7T5</accession>
<dbReference type="SUPFAM" id="SSF54160">
    <property type="entry name" value="Chromo domain-like"/>
    <property type="match status" value="1"/>
</dbReference>
<feature type="region of interest" description="Disordered" evidence="1">
    <location>
        <begin position="845"/>
        <end position="866"/>
    </location>
</feature>
<dbReference type="CDD" id="cd00024">
    <property type="entry name" value="CD_CSD"/>
    <property type="match status" value="1"/>
</dbReference>
<organism evidence="3 4">
    <name type="scientific">Mycena sanguinolenta</name>
    <dbReference type="NCBI Taxonomy" id="230812"/>
    <lineage>
        <taxon>Eukaryota</taxon>
        <taxon>Fungi</taxon>
        <taxon>Dikarya</taxon>
        <taxon>Basidiomycota</taxon>
        <taxon>Agaricomycotina</taxon>
        <taxon>Agaricomycetes</taxon>
        <taxon>Agaricomycetidae</taxon>
        <taxon>Agaricales</taxon>
        <taxon>Marasmiineae</taxon>
        <taxon>Mycenaceae</taxon>
        <taxon>Mycena</taxon>
    </lineage>
</organism>
<dbReference type="Proteomes" id="UP000623467">
    <property type="component" value="Unassembled WGS sequence"/>
</dbReference>
<dbReference type="Gene3D" id="2.40.50.40">
    <property type="match status" value="1"/>
</dbReference>
<dbReference type="InterPro" id="IPR000953">
    <property type="entry name" value="Chromo/chromo_shadow_dom"/>
</dbReference>
<dbReference type="Pfam" id="PF00385">
    <property type="entry name" value="Chromo"/>
    <property type="match status" value="1"/>
</dbReference>
<dbReference type="SMART" id="SM00298">
    <property type="entry name" value="CHROMO"/>
    <property type="match status" value="1"/>
</dbReference>
<dbReference type="OrthoDB" id="3064439at2759"/>
<reference evidence="3" key="1">
    <citation type="submission" date="2020-05" db="EMBL/GenBank/DDBJ databases">
        <title>Mycena genomes resolve the evolution of fungal bioluminescence.</title>
        <authorList>
            <person name="Tsai I.J."/>
        </authorList>
    </citation>
    <scope>NUCLEOTIDE SEQUENCE</scope>
    <source>
        <strain evidence="3">160909Yilan</strain>
    </source>
</reference>
<dbReference type="PROSITE" id="PS50013">
    <property type="entry name" value="CHROMO_2"/>
    <property type="match status" value="1"/>
</dbReference>
<dbReference type="EMBL" id="JACAZH010000004">
    <property type="protein sequence ID" value="KAF7371391.1"/>
    <property type="molecule type" value="Genomic_DNA"/>
</dbReference>
<evidence type="ECO:0000313" key="3">
    <source>
        <dbReference type="EMBL" id="KAF7371391.1"/>
    </source>
</evidence>
<feature type="region of interest" description="Disordered" evidence="1">
    <location>
        <begin position="1233"/>
        <end position="1288"/>
    </location>
</feature>
<feature type="region of interest" description="Disordered" evidence="1">
    <location>
        <begin position="39"/>
        <end position="59"/>
    </location>
</feature>
<feature type="compositionally biased region" description="Basic residues" evidence="1">
    <location>
        <begin position="1242"/>
        <end position="1256"/>
    </location>
</feature>
<evidence type="ECO:0000313" key="4">
    <source>
        <dbReference type="Proteomes" id="UP000623467"/>
    </source>
</evidence>
<dbReference type="InterPro" id="IPR023780">
    <property type="entry name" value="Chromo_domain"/>
</dbReference>
<dbReference type="InterPro" id="IPR016197">
    <property type="entry name" value="Chromo-like_dom_sf"/>
</dbReference>
<gene>
    <name evidence="3" type="ORF">MSAN_00775600</name>
</gene>
<feature type="domain" description="Chromo" evidence="2">
    <location>
        <begin position="947"/>
        <end position="999"/>
    </location>
</feature>
<dbReference type="GO" id="GO:0006338">
    <property type="term" value="P:chromatin remodeling"/>
    <property type="evidence" value="ECO:0007669"/>
    <property type="project" value="UniProtKB-ARBA"/>
</dbReference>